<name>A0AAJ5X9B4_9SPHN</name>
<dbReference type="KEGG" id="acob:P0Y56_15850"/>
<evidence type="ECO:0000313" key="2">
    <source>
        <dbReference type="Proteomes" id="UP001218362"/>
    </source>
</evidence>
<dbReference type="GO" id="GO:0051536">
    <property type="term" value="F:iron-sulfur cluster binding"/>
    <property type="evidence" value="ECO:0007669"/>
    <property type="project" value="InterPro"/>
</dbReference>
<proteinExistence type="predicted"/>
<dbReference type="SUPFAM" id="SSF54292">
    <property type="entry name" value="2Fe-2S ferredoxin-like"/>
    <property type="match status" value="1"/>
</dbReference>
<dbReference type="InterPro" id="IPR012675">
    <property type="entry name" value="Beta-grasp_dom_sf"/>
</dbReference>
<organism evidence="1 2">
    <name type="scientific">Candidatus Andeanibacterium colombiense</name>
    <dbReference type="NCBI Taxonomy" id="3121345"/>
    <lineage>
        <taxon>Bacteria</taxon>
        <taxon>Pseudomonadati</taxon>
        <taxon>Pseudomonadota</taxon>
        <taxon>Alphaproteobacteria</taxon>
        <taxon>Sphingomonadales</taxon>
        <taxon>Sphingomonadaceae</taxon>
        <taxon>Candidatus Andeanibacterium</taxon>
    </lineage>
</organism>
<dbReference type="AlphaFoldDB" id="A0AAJ5X9B4"/>
<dbReference type="Proteomes" id="UP001218362">
    <property type="component" value="Chromosome"/>
</dbReference>
<dbReference type="InterPro" id="IPR036010">
    <property type="entry name" value="2Fe-2S_ferredoxin-like_sf"/>
</dbReference>
<reference evidence="1" key="1">
    <citation type="submission" date="2023-03" db="EMBL/GenBank/DDBJ databases">
        <title>Andean soil-derived lignocellulolytic bacterial consortium as a source of novel taxa and putative plastic-active enzymes.</title>
        <authorList>
            <person name="Diaz-Garcia L."/>
            <person name="Chuvochina M."/>
            <person name="Feuerriegel G."/>
            <person name="Bunk B."/>
            <person name="Sproer C."/>
            <person name="Streit W.R."/>
            <person name="Rodriguez L.M."/>
            <person name="Overmann J."/>
            <person name="Jimenez D.J."/>
        </authorList>
    </citation>
    <scope>NUCLEOTIDE SEQUENCE</scope>
    <source>
        <strain evidence="1">MAG 26</strain>
    </source>
</reference>
<gene>
    <name evidence="1" type="ORF">P0Y56_15850</name>
</gene>
<dbReference type="EMBL" id="CP119316">
    <property type="protein sequence ID" value="WEK46459.1"/>
    <property type="molecule type" value="Genomic_DNA"/>
</dbReference>
<dbReference type="Gene3D" id="3.10.20.30">
    <property type="match status" value="1"/>
</dbReference>
<accession>A0AAJ5X9B4</accession>
<protein>
    <submittedName>
        <fullName evidence="1">2Fe-2S iron-sulfur cluster-binding protein</fullName>
    </submittedName>
</protein>
<evidence type="ECO:0000313" key="1">
    <source>
        <dbReference type="EMBL" id="WEK46459.1"/>
    </source>
</evidence>
<sequence length="60" mass="6603">MTSRNGTRHRLEIRENLSVMEAIRDAGIDELLALCGGCCSCATCHAYIDPELAERVPPED</sequence>